<keyword evidence="3" id="KW-1133">Transmembrane helix</keyword>
<reference evidence="7" key="1">
    <citation type="submission" date="2022-11" db="EMBL/GenBank/DDBJ databases">
        <title>Centuries of genome instability and evolution in soft-shell clam transmissible cancer (bioRxiv).</title>
        <authorList>
            <person name="Hart S.F.M."/>
            <person name="Yonemitsu M.A."/>
            <person name="Giersch R.M."/>
            <person name="Beal B.F."/>
            <person name="Arriagada G."/>
            <person name="Davis B.W."/>
            <person name="Ostrander E.A."/>
            <person name="Goff S.P."/>
            <person name="Metzger M.J."/>
        </authorList>
    </citation>
    <scope>NUCLEOTIDE SEQUENCE</scope>
    <source>
        <strain evidence="7">MELC-2E11</strain>
        <tissue evidence="7">Siphon/mantle</tissue>
    </source>
</reference>
<feature type="region of interest" description="Disordered" evidence="5">
    <location>
        <begin position="297"/>
        <end position="471"/>
    </location>
</feature>
<feature type="compositionally biased region" description="Acidic residues" evidence="5">
    <location>
        <begin position="436"/>
        <end position="453"/>
    </location>
</feature>
<evidence type="ECO:0000256" key="1">
    <source>
        <dbReference type="ARBA" id="ARBA00004141"/>
    </source>
</evidence>
<keyword evidence="2" id="KW-0812">Transmembrane</keyword>
<evidence type="ECO:0000259" key="6">
    <source>
        <dbReference type="Pfam" id="PF07782"/>
    </source>
</evidence>
<dbReference type="InterPro" id="IPR051856">
    <property type="entry name" value="CSR-E3_Ligase_Protein"/>
</dbReference>
<sequence>MSDLLPFSNDEYCTLSPYSHCITPVPPHTKLHVVGQGPMADMYKTIVGMFDPISKAGVTLDVSPCVPNPSEPDWGVYKTIGLIYFLCLLLTIGEAYGLRCRHVIMACYEPRRERRRAIWLFNHIMKTRGGLMEQTKQKIKARKLGNAAPDHISLKGRLAANYAICEKLLKFMGWEVKSCLYCGREGKPDDYYNFIHCDFYDCDGKLILVSIPMVLNLFNAKTLTQVVVTSCAKPVPLAKMIPSWFGCWLLVTEGKKTDKAVYCLECYADLNNKCPVCDNAVQVATIGSDSDEVDSSIDVRQKRKAKKRKARRDKRLQEIQAQKRPSKVMAKFRTQFGMPGNVNMNRPIERESRMRSLNITSSSDDDVTSGSSIDTDDLDFSYQSRKSYSDTDFHSDEEFSTLEDEPLNHNNEGRRYNESLDLVTEDIYTSSSASSDTDETQDSEAGSDMDSDMESLIKQRYAPVPMNMYRE</sequence>
<gene>
    <name evidence="7" type="ORF">MAR_025860</name>
</gene>
<keyword evidence="8" id="KW-1185">Reference proteome</keyword>
<name>A0ABY7ER00_MYAAR</name>
<protein>
    <submittedName>
        <fullName evidence="7">DCST2-like protein</fullName>
    </submittedName>
</protein>
<evidence type="ECO:0000256" key="5">
    <source>
        <dbReference type="SAM" id="MobiDB-lite"/>
    </source>
</evidence>
<dbReference type="Proteomes" id="UP001164746">
    <property type="component" value="Chromosome 8"/>
</dbReference>
<dbReference type="PANTHER" id="PTHR21041">
    <property type="entry name" value="DENDRITIC CELL-SPECIFIC TRANSMEMBRANE PROTEIN"/>
    <property type="match status" value="1"/>
</dbReference>
<dbReference type="Pfam" id="PF07782">
    <property type="entry name" value="DC_STAMP"/>
    <property type="match status" value="1"/>
</dbReference>
<evidence type="ECO:0000313" key="8">
    <source>
        <dbReference type="Proteomes" id="UP001164746"/>
    </source>
</evidence>
<keyword evidence="4" id="KW-0472">Membrane</keyword>
<accession>A0ABY7ER00</accession>
<dbReference type="EMBL" id="CP111019">
    <property type="protein sequence ID" value="WAR11680.1"/>
    <property type="molecule type" value="Genomic_DNA"/>
</dbReference>
<evidence type="ECO:0000256" key="3">
    <source>
        <dbReference type="ARBA" id="ARBA00022989"/>
    </source>
</evidence>
<dbReference type="InterPro" id="IPR012858">
    <property type="entry name" value="DC_STAMP-like"/>
</dbReference>
<feature type="domain" description="Dendritic cell-specific transmembrane protein-like" evidence="6">
    <location>
        <begin position="24"/>
        <end position="121"/>
    </location>
</feature>
<comment type="subcellular location">
    <subcellularLocation>
        <location evidence="1">Membrane</location>
        <topology evidence="1">Multi-pass membrane protein</topology>
    </subcellularLocation>
</comment>
<feature type="compositionally biased region" description="Basic and acidic residues" evidence="5">
    <location>
        <begin position="387"/>
        <end position="397"/>
    </location>
</feature>
<organism evidence="7 8">
    <name type="scientific">Mya arenaria</name>
    <name type="common">Soft-shell clam</name>
    <dbReference type="NCBI Taxonomy" id="6604"/>
    <lineage>
        <taxon>Eukaryota</taxon>
        <taxon>Metazoa</taxon>
        <taxon>Spiralia</taxon>
        <taxon>Lophotrochozoa</taxon>
        <taxon>Mollusca</taxon>
        <taxon>Bivalvia</taxon>
        <taxon>Autobranchia</taxon>
        <taxon>Heteroconchia</taxon>
        <taxon>Euheterodonta</taxon>
        <taxon>Imparidentia</taxon>
        <taxon>Neoheterodontei</taxon>
        <taxon>Myida</taxon>
        <taxon>Myoidea</taxon>
        <taxon>Myidae</taxon>
        <taxon>Mya</taxon>
    </lineage>
</organism>
<evidence type="ECO:0000313" key="7">
    <source>
        <dbReference type="EMBL" id="WAR11680.1"/>
    </source>
</evidence>
<feature type="compositionally biased region" description="Low complexity" evidence="5">
    <location>
        <begin position="425"/>
        <end position="435"/>
    </location>
</feature>
<evidence type="ECO:0000256" key="2">
    <source>
        <dbReference type="ARBA" id="ARBA00022692"/>
    </source>
</evidence>
<dbReference type="PANTHER" id="PTHR21041:SF9">
    <property type="entry name" value="DENDRITIC CELL-SPECIFIC TRANSMEMBRANE PROTEIN-LIKE DOMAIN-CONTAINING PROTEIN"/>
    <property type="match status" value="1"/>
</dbReference>
<proteinExistence type="predicted"/>
<evidence type="ECO:0000256" key="4">
    <source>
        <dbReference type="ARBA" id="ARBA00023136"/>
    </source>
</evidence>
<feature type="compositionally biased region" description="Basic residues" evidence="5">
    <location>
        <begin position="301"/>
        <end position="314"/>
    </location>
</feature>